<dbReference type="Proteomes" id="UP000075221">
    <property type="component" value="Chromosome"/>
</dbReference>
<evidence type="ECO:0000313" key="3">
    <source>
        <dbReference type="Proteomes" id="UP000075221"/>
    </source>
</evidence>
<evidence type="ECO:0000313" key="2">
    <source>
        <dbReference type="EMBL" id="AMS04125.1"/>
    </source>
</evidence>
<evidence type="ECO:0008006" key="4">
    <source>
        <dbReference type="Google" id="ProtNLM"/>
    </source>
</evidence>
<keyword evidence="1" id="KW-0472">Membrane</keyword>
<feature type="transmembrane region" description="Helical" evidence="1">
    <location>
        <begin position="115"/>
        <end position="133"/>
    </location>
</feature>
<feature type="transmembrane region" description="Helical" evidence="1">
    <location>
        <begin position="88"/>
        <end position="108"/>
    </location>
</feature>
<evidence type="ECO:0000256" key="1">
    <source>
        <dbReference type="SAM" id="Phobius"/>
    </source>
</evidence>
<proteinExistence type="predicted"/>
<name>A0AAC8YCQ3_9ACTN</name>
<feature type="transmembrane region" description="Helical" evidence="1">
    <location>
        <begin position="60"/>
        <end position="82"/>
    </location>
</feature>
<keyword evidence="1" id="KW-1133">Transmembrane helix</keyword>
<sequence>MSPTPHLDIWHHHGSMTSASIVAAALLCAFATTVVWQVACRRIPEPVATDESKRAYRDLAGPRLTLLVVLASAASGSLVAHTAPSASWAIWAVLSTVGVVIAGLDAFTTWMPRSLAHWSWVVLAVAIAGTAFWSPAMAIAGLVGAVAAGLLFGLIWLISRQGFGFGDVRYMPLIGAATATISLNTFETALICGALLVVAWAIIDRAIHHRIRFLPWGPAYWLAALAALALH</sequence>
<dbReference type="AlphaFoldDB" id="A0AAC8YCQ3"/>
<protein>
    <recommendedName>
        <fullName evidence="4">Prepilin type IV endopeptidase peptidase domain-containing protein</fullName>
    </recommendedName>
</protein>
<reference evidence="2 3" key="1">
    <citation type="submission" date="2016-02" db="EMBL/GenBank/DDBJ databases">
        <title>Complete Genome Sequence of Propionibacterium acidipropionici ATCC 55737.</title>
        <authorList>
            <person name="Luna Flores C.H."/>
            <person name="Nielsen L.K."/>
            <person name="Marcellin E."/>
        </authorList>
    </citation>
    <scope>NUCLEOTIDE SEQUENCE [LARGE SCALE GENOMIC DNA]</scope>
    <source>
        <strain evidence="2 3">ATCC 55737</strain>
    </source>
</reference>
<feature type="transmembrane region" description="Helical" evidence="1">
    <location>
        <begin position="20"/>
        <end position="39"/>
    </location>
</feature>
<feature type="transmembrane region" description="Helical" evidence="1">
    <location>
        <begin position="139"/>
        <end position="158"/>
    </location>
</feature>
<organism evidence="2 3">
    <name type="scientific">Acidipropionibacterium acidipropionici</name>
    <dbReference type="NCBI Taxonomy" id="1748"/>
    <lineage>
        <taxon>Bacteria</taxon>
        <taxon>Bacillati</taxon>
        <taxon>Actinomycetota</taxon>
        <taxon>Actinomycetes</taxon>
        <taxon>Propionibacteriales</taxon>
        <taxon>Propionibacteriaceae</taxon>
        <taxon>Acidipropionibacterium</taxon>
    </lineage>
</organism>
<dbReference type="EMBL" id="CP014352">
    <property type="protein sequence ID" value="AMS04125.1"/>
    <property type="molecule type" value="Genomic_DNA"/>
</dbReference>
<gene>
    <name evidence="2" type="ORF">AXH35_00140</name>
</gene>
<accession>A0AAC8YCQ3</accession>
<keyword evidence="1" id="KW-0812">Transmembrane</keyword>
<feature type="transmembrane region" description="Helical" evidence="1">
    <location>
        <begin position="170"/>
        <end position="201"/>
    </location>
</feature>
<feature type="transmembrane region" description="Helical" evidence="1">
    <location>
        <begin position="213"/>
        <end position="230"/>
    </location>
</feature>